<sequence length="247" mass="27811">MALYSWYDYEFETTGAQRKNKIFTSMFIRQEDLLKPGTIHQLQYLGPSDLGPSFMSRNEVQTKVPFNSQHFSQILAAFSIDPNSKEAQMMKSTLTRCEDPLRFSQHFCAPSMEDMVDYVSSEFNPLVASKDLQVLSVIVTPPMEGSNRYRINKVKIAGEGKDTISCHKAAFPYGAFMCHHLVGGTAYHVQLQSLDNDNLKVDALVGCHHDTSDWSPLYGAFEVLALKPGQTVCHFLLADNVIFIKNN</sequence>
<dbReference type="PROSITE" id="PS51277">
    <property type="entry name" value="BURP"/>
    <property type="match status" value="1"/>
</dbReference>
<dbReference type="Gramene" id="AUR62011666-RA">
    <property type="protein sequence ID" value="AUR62011666-RA:cds"/>
    <property type="gene ID" value="AUR62011666"/>
</dbReference>
<dbReference type="InterPro" id="IPR044816">
    <property type="entry name" value="BURP"/>
</dbReference>
<dbReference type="OMA" id="MACHRFV"/>
<accession>A0A803LER0</accession>
<dbReference type="PANTHER" id="PTHR31236">
    <property type="entry name" value="BURP DOMAIN PROTEIN USPL1-LIKE"/>
    <property type="match status" value="1"/>
</dbReference>
<evidence type="ECO:0000313" key="3">
    <source>
        <dbReference type="Proteomes" id="UP000596660"/>
    </source>
</evidence>
<reference evidence="2" key="1">
    <citation type="journal article" date="2017" name="Nature">
        <title>The genome of Chenopodium quinoa.</title>
        <authorList>
            <person name="Jarvis D.E."/>
            <person name="Ho Y.S."/>
            <person name="Lightfoot D.J."/>
            <person name="Schmoeckel S.M."/>
            <person name="Li B."/>
            <person name="Borm T.J.A."/>
            <person name="Ohyanagi H."/>
            <person name="Mineta K."/>
            <person name="Michell C.T."/>
            <person name="Saber N."/>
            <person name="Kharbatia N.M."/>
            <person name="Rupper R.R."/>
            <person name="Sharp A.R."/>
            <person name="Dally N."/>
            <person name="Boughton B.A."/>
            <person name="Woo Y.H."/>
            <person name="Gao G."/>
            <person name="Schijlen E.G.W.M."/>
            <person name="Guo X."/>
            <person name="Momin A.A."/>
            <person name="Negrao S."/>
            <person name="Al-Babili S."/>
            <person name="Gehring C."/>
            <person name="Roessner U."/>
            <person name="Jung C."/>
            <person name="Murphy K."/>
            <person name="Arold S.T."/>
            <person name="Gojobori T."/>
            <person name="van der Linden C.G."/>
            <person name="van Loo E.N."/>
            <person name="Jellen E.N."/>
            <person name="Maughan P.J."/>
            <person name="Tester M."/>
        </authorList>
    </citation>
    <scope>NUCLEOTIDE SEQUENCE [LARGE SCALE GENOMIC DNA]</scope>
    <source>
        <strain evidence="2">cv. PI 614886</strain>
    </source>
</reference>
<reference evidence="2" key="2">
    <citation type="submission" date="2021-03" db="UniProtKB">
        <authorList>
            <consortium name="EnsemblPlants"/>
        </authorList>
    </citation>
    <scope>IDENTIFICATION</scope>
</reference>
<name>A0A803LER0_CHEQI</name>
<dbReference type="Pfam" id="PF03181">
    <property type="entry name" value="BURP"/>
    <property type="match status" value="1"/>
</dbReference>
<dbReference type="InterPro" id="IPR004873">
    <property type="entry name" value="BURP_dom"/>
</dbReference>
<dbReference type="PANTHER" id="PTHR31236:SF2">
    <property type="entry name" value="BURP DOMAIN PROTEIN RD22"/>
    <property type="match status" value="1"/>
</dbReference>
<feature type="domain" description="BURP" evidence="1">
    <location>
        <begin position="27"/>
        <end position="246"/>
    </location>
</feature>
<evidence type="ECO:0000259" key="1">
    <source>
        <dbReference type="PROSITE" id="PS51277"/>
    </source>
</evidence>
<dbReference type="SMART" id="SM01045">
    <property type="entry name" value="BURP"/>
    <property type="match status" value="1"/>
</dbReference>
<proteinExistence type="predicted"/>
<dbReference type="AlphaFoldDB" id="A0A803LER0"/>
<evidence type="ECO:0000313" key="2">
    <source>
        <dbReference type="EnsemblPlants" id="AUR62011666-RA:cds"/>
    </source>
</evidence>
<organism evidence="2 3">
    <name type="scientific">Chenopodium quinoa</name>
    <name type="common">Quinoa</name>
    <dbReference type="NCBI Taxonomy" id="63459"/>
    <lineage>
        <taxon>Eukaryota</taxon>
        <taxon>Viridiplantae</taxon>
        <taxon>Streptophyta</taxon>
        <taxon>Embryophyta</taxon>
        <taxon>Tracheophyta</taxon>
        <taxon>Spermatophyta</taxon>
        <taxon>Magnoliopsida</taxon>
        <taxon>eudicotyledons</taxon>
        <taxon>Gunneridae</taxon>
        <taxon>Pentapetalae</taxon>
        <taxon>Caryophyllales</taxon>
        <taxon>Chenopodiaceae</taxon>
        <taxon>Chenopodioideae</taxon>
        <taxon>Atripliceae</taxon>
        <taxon>Chenopodium</taxon>
    </lineage>
</organism>
<dbReference type="Proteomes" id="UP000596660">
    <property type="component" value="Unplaced"/>
</dbReference>
<keyword evidence="3" id="KW-1185">Reference proteome</keyword>
<dbReference type="EnsemblPlants" id="AUR62011666-RA">
    <property type="protein sequence ID" value="AUR62011666-RA:cds"/>
    <property type="gene ID" value="AUR62011666"/>
</dbReference>
<protein>
    <recommendedName>
        <fullName evidence="1">BURP domain-containing protein</fullName>
    </recommendedName>
</protein>